<sequence>MTPLVCARCAAPALLAARYPHTWHNGSGERVEGLRESVLCASCDTDDPAAAPLLALLAVTPPPPSPCLANAVEVWLTTIRHRVPDPTTLDTEETLWRTGDL</sequence>
<evidence type="ECO:0000313" key="1">
    <source>
        <dbReference type="EMBL" id="MBB3081162.1"/>
    </source>
</evidence>
<reference evidence="1 2" key="1">
    <citation type="submission" date="2020-08" db="EMBL/GenBank/DDBJ databases">
        <title>Genomic Encyclopedia of Type Strains, Phase III (KMG-III): the genomes of soil and plant-associated and newly described type strains.</title>
        <authorList>
            <person name="Whitman W."/>
        </authorList>
    </citation>
    <scope>NUCLEOTIDE SEQUENCE [LARGE SCALE GENOMIC DNA]</scope>
    <source>
        <strain evidence="1 2">CECT 3237</strain>
    </source>
</reference>
<protein>
    <submittedName>
        <fullName evidence="1">Uncharacterized protein</fullName>
    </submittedName>
</protein>
<name>A0A7W4ZZ26_9ACTN</name>
<proteinExistence type="predicted"/>
<accession>A0A7W4ZZ26</accession>
<keyword evidence="2" id="KW-1185">Reference proteome</keyword>
<dbReference type="RefSeq" id="WP_184599287.1">
    <property type="nucleotide sequence ID" value="NZ_BMUP01000004.1"/>
</dbReference>
<gene>
    <name evidence="1" type="ORF">FHS41_007717</name>
</gene>
<evidence type="ECO:0000313" key="2">
    <source>
        <dbReference type="Proteomes" id="UP000572907"/>
    </source>
</evidence>
<dbReference type="Proteomes" id="UP000572907">
    <property type="component" value="Unassembled WGS sequence"/>
</dbReference>
<dbReference type="EMBL" id="JACHXE010000012">
    <property type="protein sequence ID" value="MBB3081162.1"/>
    <property type="molecule type" value="Genomic_DNA"/>
</dbReference>
<comment type="caution">
    <text evidence="1">The sequence shown here is derived from an EMBL/GenBank/DDBJ whole genome shotgun (WGS) entry which is preliminary data.</text>
</comment>
<dbReference type="Pfam" id="PF19817">
    <property type="entry name" value="DUF6300"/>
    <property type="match status" value="1"/>
</dbReference>
<organism evidence="1 2">
    <name type="scientific">Streptomyces violarus</name>
    <dbReference type="NCBI Taxonomy" id="67380"/>
    <lineage>
        <taxon>Bacteria</taxon>
        <taxon>Bacillati</taxon>
        <taxon>Actinomycetota</taxon>
        <taxon>Actinomycetes</taxon>
        <taxon>Kitasatosporales</taxon>
        <taxon>Streptomycetaceae</taxon>
        <taxon>Streptomyces</taxon>
    </lineage>
</organism>
<dbReference type="AlphaFoldDB" id="A0A7W4ZZ26"/>
<dbReference type="InterPro" id="IPR046267">
    <property type="entry name" value="DUF6300"/>
</dbReference>